<dbReference type="Pfam" id="PF00578">
    <property type="entry name" value="AhpC-TSA"/>
    <property type="match status" value="1"/>
</dbReference>
<gene>
    <name evidence="2" type="ORF">ACFOOQ_16395</name>
</gene>
<dbReference type="InterPro" id="IPR013766">
    <property type="entry name" value="Thioredoxin_domain"/>
</dbReference>
<feature type="domain" description="Thioredoxin" evidence="1">
    <location>
        <begin position="7"/>
        <end position="170"/>
    </location>
</feature>
<dbReference type="CDD" id="cd02970">
    <property type="entry name" value="PRX_like2"/>
    <property type="match status" value="1"/>
</dbReference>
<dbReference type="PROSITE" id="PS51352">
    <property type="entry name" value="THIOREDOXIN_2"/>
    <property type="match status" value="1"/>
</dbReference>
<dbReference type="RefSeq" id="WP_379728611.1">
    <property type="nucleotide sequence ID" value="NZ_JBHRYJ010000003.1"/>
</dbReference>
<protein>
    <submittedName>
        <fullName evidence="2">Peroxiredoxin-like family protein</fullName>
    </submittedName>
</protein>
<proteinExistence type="predicted"/>
<organism evidence="2 3">
    <name type="scientific">Ferrovibrio xuzhouensis</name>
    <dbReference type="NCBI Taxonomy" id="1576914"/>
    <lineage>
        <taxon>Bacteria</taxon>
        <taxon>Pseudomonadati</taxon>
        <taxon>Pseudomonadota</taxon>
        <taxon>Alphaproteobacteria</taxon>
        <taxon>Rhodospirillales</taxon>
        <taxon>Rhodospirillaceae</taxon>
        <taxon>Ferrovibrio</taxon>
    </lineage>
</organism>
<comment type="caution">
    <text evidence="2">The sequence shown here is derived from an EMBL/GenBank/DDBJ whole genome shotgun (WGS) entry which is preliminary data.</text>
</comment>
<dbReference type="InterPro" id="IPR036249">
    <property type="entry name" value="Thioredoxin-like_sf"/>
</dbReference>
<name>A0ABV7VJH3_9PROT</name>
<evidence type="ECO:0000313" key="2">
    <source>
        <dbReference type="EMBL" id="MFC3677138.1"/>
    </source>
</evidence>
<sequence>MTDLITLFPRQPVPALAVDLAGGGIFEITAERSRTFTLVVFYRGLHCPICKAQLKELEAKLDDFETRGVAVVAISSDTAERAQEAKSAWGLARLPLGYGLDLATARRWGLFVSAGRGKTSLGIDEPARFSEPALYLIRPDGTLYFGSIQTMPFARPHFADILSAIDYVVKIDYPARGEVVSV</sequence>
<dbReference type="Gene3D" id="3.40.30.10">
    <property type="entry name" value="Glutaredoxin"/>
    <property type="match status" value="1"/>
</dbReference>
<evidence type="ECO:0000259" key="1">
    <source>
        <dbReference type="PROSITE" id="PS51352"/>
    </source>
</evidence>
<reference evidence="3" key="1">
    <citation type="journal article" date="2019" name="Int. J. Syst. Evol. Microbiol.">
        <title>The Global Catalogue of Microorganisms (GCM) 10K type strain sequencing project: providing services to taxonomists for standard genome sequencing and annotation.</title>
        <authorList>
            <consortium name="The Broad Institute Genomics Platform"/>
            <consortium name="The Broad Institute Genome Sequencing Center for Infectious Disease"/>
            <person name="Wu L."/>
            <person name="Ma J."/>
        </authorList>
    </citation>
    <scope>NUCLEOTIDE SEQUENCE [LARGE SCALE GENOMIC DNA]</scope>
    <source>
        <strain evidence="3">KCTC 42182</strain>
    </source>
</reference>
<dbReference type="InterPro" id="IPR000866">
    <property type="entry name" value="AhpC/TSA"/>
</dbReference>
<dbReference type="Proteomes" id="UP001595711">
    <property type="component" value="Unassembled WGS sequence"/>
</dbReference>
<dbReference type="EMBL" id="JBHRYJ010000003">
    <property type="protein sequence ID" value="MFC3677138.1"/>
    <property type="molecule type" value="Genomic_DNA"/>
</dbReference>
<keyword evidence="3" id="KW-1185">Reference proteome</keyword>
<evidence type="ECO:0000313" key="3">
    <source>
        <dbReference type="Proteomes" id="UP001595711"/>
    </source>
</evidence>
<dbReference type="SUPFAM" id="SSF52833">
    <property type="entry name" value="Thioredoxin-like"/>
    <property type="match status" value="1"/>
</dbReference>
<accession>A0ABV7VJH3</accession>